<name>A0A1F6V9S4_9PROT</name>
<comment type="caution">
    <text evidence="2">The sequence shown here is derived from an EMBL/GenBank/DDBJ whole genome shotgun (WGS) entry which is preliminary data.</text>
</comment>
<dbReference type="EMBL" id="MFSP01000088">
    <property type="protein sequence ID" value="OGI66413.1"/>
    <property type="molecule type" value="Genomic_DNA"/>
</dbReference>
<evidence type="ECO:0000313" key="2">
    <source>
        <dbReference type="EMBL" id="OGI66413.1"/>
    </source>
</evidence>
<feature type="domain" description="DUF6647" evidence="1">
    <location>
        <begin position="4"/>
        <end position="130"/>
    </location>
</feature>
<evidence type="ECO:0000259" key="1">
    <source>
        <dbReference type="Pfam" id="PF20352"/>
    </source>
</evidence>
<dbReference type="Proteomes" id="UP000179076">
    <property type="component" value="Unassembled WGS sequence"/>
</dbReference>
<gene>
    <name evidence="2" type="ORF">A2W18_00255</name>
</gene>
<accession>A0A1F6V9S4</accession>
<evidence type="ECO:0000313" key="3">
    <source>
        <dbReference type="Proteomes" id="UP000179076"/>
    </source>
</evidence>
<dbReference type="AlphaFoldDB" id="A0A1F6V9S4"/>
<reference evidence="2 3" key="1">
    <citation type="journal article" date="2016" name="Nat. Commun.">
        <title>Thousands of microbial genomes shed light on interconnected biogeochemical processes in an aquifer system.</title>
        <authorList>
            <person name="Anantharaman K."/>
            <person name="Brown C.T."/>
            <person name="Hug L.A."/>
            <person name="Sharon I."/>
            <person name="Castelle C.J."/>
            <person name="Probst A.J."/>
            <person name="Thomas B.C."/>
            <person name="Singh A."/>
            <person name="Wilkins M.J."/>
            <person name="Karaoz U."/>
            <person name="Brodie E.L."/>
            <person name="Williams K.H."/>
            <person name="Hubbard S.S."/>
            <person name="Banfield J.F."/>
        </authorList>
    </citation>
    <scope>NUCLEOTIDE SEQUENCE [LARGE SCALE GENOMIC DNA]</scope>
</reference>
<proteinExistence type="predicted"/>
<organism evidence="2 3">
    <name type="scientific">Candidatus Muproteobacteria bacterium RBG_16_60_9</name>
    <dbReference type="NCBI Taxonomy" id="1817755"/>
    <lineage>
        <taxon>Bacteria</taxon>
        <taxon>Pseudomonadati</taxon>
        <taxon>Pseudomonadota</taxon>
        <taxon>Candidatus Muproteobacteria</taxon>
    </lineage>
</organism>
<dbReference type="Pfam" id="PF20352">
    <property type="entry name" value="DUF6647"/>
    <property type="match status" value="1"/>
</dbReference>
<protein>
    <recommendedName>
        <fullName evidence="1">DUF6647 domain-containing protein</fullName>
    </recommendedName>
</protein>
<sequence length="149" mass="16676">MQTLLTVIVTWLSFNFALPANFDHPRIELVPPTQMTAVRSQAASSSPSGSVANGLGHTGHDIEAFYDDTSRTIYLKEGWTGAKPAELSVLVHEMVHHLQNTAGLKYECAEAREKPAYDAQKKWLALFGRNLEKDFKLDPFTLLVRTRCM</sequence>
<dbReference type="InterPro" id="IPR046589">
    <property type="entry name" value="DUF6647"/>
</dbReference>